<organism evidence="2 3">
    <name type="scientific">Candidatus Veblenbacteria bacterium RIFOXYB1_FULL_43_13</name>
    <dbReference type="NCBI Taxonomy" id="1802426"/>
    <lineage>
        <taxon>Bacteria</taxon>
        <taxon>Candidatus Vebleniibacteriota</taxon>
    </lineage>
</organism>
<accession>A0A1G2Q3R8</accession>
<evidence type="ECO:0000313" key="2">
    <source>
        <dbReference type="EMBL" id="OHA55216.1"/>
    </source>
</evidence>
<name>A0A1G2Q3R8_9BACT</name>
<comment type="caution">
    <text evidence="2">The sequence shown here is derived from an EMBL/GenBank/DDBJ whole genome shotgun (WGS) entry which is preliminary data.</text>
</comment>
<dbReference type="Proteomes" id="UP000177575">
    <property type="component" value="Unassembled WGS sequence"/>
</dbReference>
<dbReference type="PANTHER" id="PTHR47618">
    <property type="entry name" value="BIFUNCTIONAL OLIGORIBONUCLEASE AND PAP PHOSPHATASE NRNA"/>
    <property type="match status" value="1"/>
</dbReference>
<proteinExistence type="predicted"/>
<feature type="non-terminal residue" evidence="2">
    <location>
        <position position="298"/>
    </location>
</feature>
<dbReference type="InterPro" id="IPR051319">
    <property type="entry name" value="Oligoribo/pAp-PDE_c-di-AMP_PDE"/>
</dbReference>
<feature type="domain" description="DDH" evidence="1">
    <location>
        <begin position="27"/>
        <end position="170"/>
    </location>
</feature>
<evidence type="ECO:0000259" key="1">
    <source>
        <dbReference type="Pfam" id="PF01368"/>
    </source>
</evidence>
<dbReference type="PANTHER" id="PTHR47618:SF1">
    <property type="entry name" value="BIFUNCTIONAL OLIGORIBONUCLEASE AND PAP PHOSPHATASE NRNA"/>
    <property type="match status" value="1"/>
</dbReference>
<dbReference type="InterPro" id="IPR001667">
    <property type="entry name" value="DDH_dom"/>
</dbReference>
<dbReference type="Pfam" id="PF01368">
    <property type="entry name" value="DHH"/>
    <property type="match status" value="1"/>
</dbReference>
<dbReference type="EMBL" id="MHTC01000022">
    <property type="protein sequence ID" value="OHA55216.1"/>
    <property type="molecule type" value="Genomic_DNA"/>
</dbReference>
<sequence>MIFNFFVMVSQNELIQLTRLVTGANRILVGSHANCGDATGSVTALALVLRNLDKVVTVFLPEPVAASFKFLPGTESVINDSAQIDFKKYDLYLSVDAAEPKLTGLADKFNERPSSLITVNFDHHHTNTGYGDINIVDRQASATCAMVYEWLTSAGWPIDRQVATCLLTGILTDTGTFSNPATNDTALKAAADLLARGANASRALRQVIGNRTLTELKLWGRAFERLHDYPDLGLVVTVITQKDLAEFDASEDMLEGVANFLNDLEGYRAVLVLKEKPDGTVKGSLRTTRDDVDVAAVA</sequence>
<dbReference type="SUPFAM" id="SSF64182">
    <property type="entry name" value="DHH phosphoesterases"/>
    <property type="match status" value="1"/>
</dbReference>
<dbReference type="AlphaFoldDB" id="A0A1G2Q3R8"/>
<dbReference type="InterPro" id="IPR038763">
    <property type="entry name" value="DHH_sf"/>
</dbReference>
<evidence type="ECO:0000313" key="3">
    <source>
        <dbReference type="Proteomes" id="UP000177575"/>
    </source>
</evidence>
<reference evidence="2 3" key="1">
    <citation type="journal article" date="2016" name="Nat. Commun.">
        <title>Thousands of microbial genomes shed light on interconnected biogeochemical processes in an aquifer system.</title>
        <authorList>
            <person name="Anantharaman K."/>
            <person name="Brown C.T."/>
            <person name="Hug L.A."/>
            <person name="Sharon I."/>
            <person name="Castelle C.J."/>
            <person name="Probst A.J."/>
            <person name="Thomas B.C."/>
            <person name="Singh A."/>
            <person name="Wilkins M.J."/>
            <person name="Karaoz U."/>
            <person name="Brodie E.L."/>
            <person name="Williams K.H."/>
            <person name="Hubbard S.S."/>
            <person name="Banfield J.F."/>
        </authorList>
    </citation>
    <scope>NUCLEOTIDE SEQUENCE [LARGE SCALE GENOMIC DNA]</scope>
</reference>
<protein>
    <recommendedName>
        <fullName evidence="1">DDH domain-containing protein</fullName>
    </recommendedName>
</protein>
<dbReference type="Gene3D" id="3.10.310.30">
    <property type="match status" value="1"/>
</dbReference>
<gene>
    <name evidence="2" type="ORF">A2388_02985</name>
</gene>
<dbReference type="Gene3D" id="3.90.1640.10">
    <property type="entry name" value="inorganic pyrophosphatase (n-terminal core)"/>
    <property type="match status" value="1"/>
</dbReference>